<keyword evidence="2" id="KW-0812">Transmembrane</keyword>
<evidence type="ECO:0000256" key="4">
    <source>
        <dbReference type="ARBA" id="ARBA00022737"/>
    </source>
</evidence>
<dbReference type="AlphaFoldDB" id="A0A6H5G3X1"/>
<gene>
    <name evidence="11" type="ORF">NTEN_LOCUS3252</name>
</gene>
<dbReference type="GO" id="GO:0008046">
    <property type="term" value="F:axon guidance receptor activity"/>
    <property type="evidence" value="ECO:0007669"/>
    <property type="project" value="TreeGrafter"/>
</dbReference>
<dbReference type="Proteomes" id="UP000479000">
    <property type="component" value="Unassembled WGS sequence"/>
</dbReference>
<dbReference type="GO" id="GO:0005886">
    <property type="term" value="C:plasma membrane"/>
    <property type="evidence" value="ECO:0007669"/>
    <property type="project" value="TreeGrafter"/>
</dbReference>
<evidence type="ECO:0000313" key="12">
    <source>
        <dbReference type="Proteomes" id="UP000479000"/>
    </source>
</evidence>
<dbReference type="GO" id="GO:0030424">
    <property type="term" value="C:axon"/>
    <property type="evidence" value="ECO:0007669"/>
    <property type="project" value="TreeGrafter"/>
</dbReference>
<dbReference type="GO" id="GO:0043025">
    <property type="term" value="C:neuronal cell body"/>
    <property type="evidence" value="ECO:0007669"/>
    <property type="project" value="TreeGrafter"/>
</dbReference>
<keyword evidence="3" id="KW-0732">Signal</keyword>
<dbReference type="InterPro" id="IPR003598">
    <property type="entry name" value="Ig_sub2"/>
</dbReference>
<dbReference type="OrthoDB" id="5969272at2759"/>
<dbReference type="GO" id="GO:0050808">
    <property type="term" value="P:synapse organization"/>
    <property type="evidence" value="ECO:0007669"/>
    <property type="project" value="TreeGrafter"/>
</dbReference>
<evidence type="ECO:0000256" key="3">
    <source>
        <dbReference type="ARBA" id="ARBA00022729"/>
    </source>
</evidence>
<dbReference type="FunFam" id="2.60.40.10:FF:000333">
    <property type="entry name" value="Down syndrome cell adhesion molecule"/>
    <property type="match status" value="1"/>
</dbReference>
<evidence type="ECO:0000256" key="2">
    <source>
        <dbReference type="ARBA" id="ARBA00022692"/>
    </source>
</evidence>
<accession>A0A6H5G3X1</accession>
<proteinExistence type="predicted"/>
<protein>
    <recommendedName>
        <fullName evidence="10">Ig-like domain-containing protein</fullName>
    </recommendedName>
</protein>
<evidence type="ECO:0000256" key="7">
    <source>
        <dbReference type="ARBA" id="ARBA00023136"/>
    </source>
</evidence>
<dbReference type="GO" id="GO:0007156">
    <property type="term" value="P:homophilic cell adhesion via plasma membrane adhesion molecules"/>
    <property type="evidence" value="ECO:0007669"/>
    <property type="project" value="TreeGrafter"/>
</dbReference>
<dbReference type="FunFam" id="2.60.40.10:FF:000017">
    <property type="entry name" value="Down syndrome cell adhesion molecule b"/>
    <property type="match status" value="1"/>
</dbReference>
<feature type="non-terminal residue" evidence="11">
    <location>
        <position position="202"/>
    </location>
</feature>
<name>A0A6H5G3X1_9HEMI</name>
<keyword evidence="12" id="KW-1185">Reference proteome</keyword>
<dbReference type="PANTHER" id="PTHR45080:SF8">
    <property type="entry name" value="IG-LIKE DOMAIN-CONTAINING PROTEIN"/>
    <property type="match status" value="1"/>
</dbReference>
<dbReference type="Gene3D" id="2.60.40.10">
    <property type="entry name" value="Immunoglobulins"/>
    <property type="match status" value="2"/>
</dbReference>
<organism evidence="11 12">
    <name type="scientific">Nesidiocoris tenuis</name>
    <dbReference type="NCBI Taxonomy" id="355587"/>
    <lineage>
        <taxon>Eukaryota</taxon>
        <taxon>Metazoa</taxon>
        <taxon>Ecdysozoa</taxon>
        <taxon>Arthropoda</taxon>
        <taxon>Hexapoda</taxon>
        <taxon>Insecta</taxon>
        <taxon>Pterygota</taxon>
        <taxon>Neoptera</taxon>
        <taxon>Paraneoptera</taxon>
        <taxon>Hemiptera</taxon>
        <taxon>Heteroptera</taxon>
        <taxon>Panheteroptera</taxon>
        <taxon>Cimicomorpha</taxon>
        <taxon>Miridae</taxon>
        <taxon>Dicyphina</taxon>
        <taxon>Nesidiocoris</taxon>
    </lineage>
</organism>
<dbReference type="Pfam" id="PF07679">
    <property type="entry name" value="I-set"/>
    <property type="match status" value="1"/>
</dbReference>
<evidence type="ECO:0000256" key="1">
    <source>
        <dbReference type="ARBA" id="ARBA00004167"/>
    </source>
</evidence>
<evidence type="ECO:0000256" key="8">
    <source>
        <dbReference type="ARBA" id="ARBA00023157"/>
    </source>
</evidence>
<dbReference type="InterPro" id="IPR036179">
    <property type="entry name" value="Ig-like_dom_sf"/>
</dbReference>
<evidence type="ECO:0000256" key="5">
    <source>
        <dbReference type="ARBA" id="ARBA00022889"/>
    </source>
</evidence>
<evidence type="ECO:0000256" key="9">
    <source>
        <dbReference type="ARBA" id="ARBA00023319"/>
    </source>
</evidence>
<comment type="subcellular location">
    <subcellularLocation>
        <location evidence="1">Membrane</location>
        <topology evidence="1">Single-pass membrane protein</topology>
    </subcellularLocation>
</comment>
<evidence type="ECO:0000259" key="10">
    <source>
        <dbReference type="PROSITE" id="PS50835"/>
    </source>
</evidence>
<reference evidence="11 12" key="1">
    <citation type="submission" date="2020-02" db="EMBL/GenBank/DDBJ databases">
        <authorList>
            <person name="Ferguson B K."/>
        </authorList>
    </citation>
    <scope>NUCLEOTIDE SEQUENCE [LARGE SCALE GENOMIC DNA]</scope>
</reference>
<feature type="domain" description="Ig-like" evidence="10">
    <location>
        <begin position="1"/>
        <end position="92"/>
    </location>
</feature>
<dbReference type="InterPro" id="IPR013098">
    <property type="entry name" value="Ig_I-set"/>
</dbReference>
<dbReference type="InterPro" id="IPR003599">
    <property type="entry name" value="Ig_sub"/>
</dbReference>
<keyword evidence="4" id="KW-0677">Repeat</keyword>
<evidence type="ECO:0000313" key="11">
    <source>
        <dbReference type="EMBL" id="CAA9996842.1"/>
    </source>
</evidence>
<dbReference type="Pfam" id="PF13927">
    <property type="entry name" value="Ig_3"/>
    <property type="match status" value="1"/>
</dbReference>
<dbReference type="InterPro" id="IPR050958">
    <property type="entry name" value="Cell_Adh-Cytoskel_Orgn"/>
</dbReference>
<dbReference type="PROSITE" id="PS50835">
    <property type="entry name" value="IG_LIKE"/>
    <property type="match status" value="2"/>
</dbReference>
<dbReference type="EMBL" id="CADCXU010005113">
    <property type="protein sequence ID" value="CAA9996842.1"/>
    <property type="molecule type" value="Genomic_DNA"/>
</dbReference>
<keyword evidence="6" id="KW-1133">Transmembrane helix</keyword>
<keyword evidence="7" id="KW-0472">Membrane</keyword>
<keyword evidence="9" id="KW-0393">Immunoglobulin domain</keyword>
<dbReference type="SUPFAM" id="SSF48726">
    <property type="entry name" value="Immunoglobulin"/>
    <property type="match status" value="2"/>
</dbReference>
<dbReference type="PANTHER" id="PTHR45080">
    <property type="entry name" value="CONTACTIN 5"/>
    <property type="match status" value="1"/>
</dbReference>
<dbReference type="SMART" id="SM00408">
    <property type="entry name" value="IGc2"/>
    <property type="match status" value="2"/>
</dbReference>
<dbReference type="SMART" id="SM00409">
    <property type="entry name" value="IG"/>
    <property type="match status" value="2"/>
</dbReference>
<feature type="domain" description="Ig-like" evidence="10">
    <location>
        <begin position="102"/>
        <end position="200"/>
    </location>
</feature>
<evidence type="ECO:0000256" key="6">
    <source>
        <dbReference type="ARBA" id="ARBA00022989"/>
    </source>
</evidence>
<dbReference type="InterPro" id="IPR007110">
    <property type="entry name" value="Ig-like_dom"/>
</dbReference>
<sequence length="202" mass="21662">MSPFTFGEDPFEENEFVTVVCSVIKGDLPITIGWLFNNKTVSASDEISISQTGKRTSNLAIDSVKGHHAGTYSCIGRNDAGYDIHSSELIVNGLSDVKFGNPVWVAFAALVVALRFGEDPLEANEFVTVTCSVLKGDFPLNISWAFNNESLSSSDEVTITKTGKRMSVLVIESVKGHHAGTYSCIGLNDAGSDVHSADLLVN</sequence>
<keyword evidence="5" id="KW-0130">Cell adhesion</keyword>
<keyword evidence="8" id="KW-1015">Disulfide bond</keyword>
<dbReference type="InterPro" id="IPR013783">
    <property type="entry name" value="Ig-like_fold"/>
</dbReference>